<organism evidence="1 2">
    <name type="scientific">Salvia divinorum</name>
    <name type="common">Maria pastora</name>
    <name type="synonym">Diviner's sage</name>
    <dbReference type="NCBI Taxonomy" id="28513"/>
    <lineage>
        <taxon>Eukaryota</taxon>
        <taxon>Viridiplantae</taxon>
        <taxon>Streptophyta</taxon>
        <taxon>Embryophyta</taxon>
        <taxon>Tracheophyta</taxon>
        <taxon>Spermatophyta</taxon>
        <taxon>Magnoliopsida</taxon>
        <taxon>eudicotyledons</taxon>
        <taxon>Gunneridae</taxon>
        <taxon>Pentapetalae</taxon>
        <taxon>asterids</taxon>
        <taxon>lamiids</taxon>
        <taxon>Lamiales</taxon>
        <taxon>Lamiaceae</taxon>
        <taxon>Nepetoideae</taxon>
        <taxon>Mentheae</taxon>
        <taxon>Salviinae</taxon>
        <taxon>Salvia</taxon>
        <taxon>Salvia subgen. Calosphace</taxon>
    </lineage>
</organism>
<name>A0ABD1GAE9_SALDI</name>
<sequence length="147" mass="16357">MQNPLSPPFVCSPSNSFCVGRIPVTVPFTGDPNSVPSGISITDPMVDTRSGDAIRRLEEMFTAAMADLTTRMAVADRRREDLDKLRDQSKNARDLTLRELREEFLALQVQQNEIMTRFLAPGGSCSTGRRWHWVSGETTAILCDTPI</sequence>
<reference evidence="1 2" key="1">
    <citation type="submission" date="2024-06" db="EMBL/GenBank/DDBJ databases">
        <title>A chromosome level genome sequence of Diviner's sage (Salvia divinorum).</title>
        <authorList>
            <person name="Ford S.A."/>
            <person name="Ro D.-K."/>
            <person name="Ness R.W."/>
            <person name="Phillips M.A."/>
        </authorList>
    </citation>
    <scope>NUCLEOTIDE SEQUENCE [LARGE SCALE GENOMIC DNA]</scope>
    <source>
        <strain evidence="1">SAF-2024a</strain>
        <tissue evidence="1">Leaf</tissue>
    </source>
</reference>
<proteinExistence type="predicted"/>
<keyword evidence="2" id="KW-1185">Reference proteome</keyword>
<protein>
    <submittedName>
        <fullName evidence="1">Uncharacterized protein</fullName>
    </submittedName>
</protein>
<gene>
    <name evidence="1" type="ORF">AAHA92_25370</name>
</gene>
<dbReference type="EMBL" id="JBEAFC010000009">
    <property type="protein sequence ID" value="KAL1541110.1"/>
    <property type="molecule type" value="Genomic_DNA"/>
</dbReference>
<comment type="caution">
    <text evidence="1">The sequence shown here is derived from an EMBL/GenBank/DDBJ whole genome shotgun (WGS) entry which is preliminary data.</text>
</comment>
<dbReference type="Proteomes" id="UP001567538">
    <property type="component" value="Unassembled WGS sequence"/>
</dbReference>
<evidence type="ECO:0000313" key="1">
    <source>
        <dbReference type="EMBL" id="KAL1541110.1"/>
    </source>
</evidence>
<accession>A0ABD1GAE9</accession>
<evidence type="ECO:0000313" key="2">
    <source>
        <dbReference type="Proteomes" id="UP001567538"/>
    </source>
</evidence>
<dbReference type="AlphaFoldDB" id="A0ABD1GAE9"/>